<evidence type="ECO:0000256" key="5">
    <source>
        <dbReference type="RuleBase" id="RU362057"/>
    </source>
</evidence>
<dbReference type="Gene3D" id="3.40.50.2000">
    <property type="entry name" value="Glycogen Phosphorylase B"/>
    <property type="match status" value="2"/>
</dbReference>
<name>A0A9J5XVF5_SOLCO</name>
<dbReference type="CDD" id="cd03784">
    <property type="entry name" value="GT1_Gtf-like"/>
    <property type="match status" value="1"/>
</dbReference>
<sequence length="461" mass="51514">MEVTKNKKYGGHILALPYPSQGHINPMLQFCKRLVSKGLKTTLAITNFISNSTHPNPGIVGIDTVSDGFDKGGYADADSVAAYLECFEQIGSKSLADLIKKYEKSEFPITCIMYDAFVPWALDVAKKHGLIGACFFTQACAVNYIYYYVHHGKLTLPISSTPVKISGLPELELRDMPSFFYVHGTYPAYFEMVLNQFTNVDKADYVFVNSFYKLEAEVADTMSKISPLSTIGPTLPSFYMDNRVENDIEYGLNLFHVDSSTCINWLNSKPEGSVVYAAFGSMSTFDDKQMEEIAEGLKATNSYLLWVVKTSQESKIPKKFIEENSEKGLVINWSPQLQVLSNKAIGCFFSHGGWNSTVEALVFGVPMVVMPQWTDQTTNAKFVQDVWSVGVRVKVNENGIVGREEIEECVRIVLQGEEGKEMKKNALKWKDLAKEAVQEGGTSDKNVEEFVSKCIRKFDGQ</sequence>
<protein>
    <recommendedName>
        <fullName evidence="5">Glycosyltransferase</fullName>
        <ecNumber evidence="5">2.4.1.-</ecNumber>
    </recommendedName>
</protein>
<dbReference type="EMBL" id="JACXVP010000008">
    <property type="protein sequence ID" value="KAG5591168.1"/>
    <property type="molecule type" value="Genomic_DNA"/>
</dbReference>
<dbReference type="GO" id="GO:0080043">
    <property type="term" value="F:quercetin 3-O-glucosyltransferase activity"/>
    <property type="evidence" value="ECO:0007669"/>
    <property type="project" value="TreeGrafter"/>
</dbReference>
<dbReference type="EC" id="2.4.1.-" evidence="5"/>
<dbReference type="InterPro" id="IPR002213">
    <property type="entry name" value="UDP_glucos_trans"/>
</dbReference>
<keyword evidence="3 4" id="KW-0808">Transferase</keyword>
<dbReference type="SUPFAM" id="SSF53756">
    <property type="entry name" value="UDP-Glycosyltransferase/glycogen phosphorylase"/>
    <property type="match status" value="1"/>
</dbReference>
<evidence type="ECO:0000313" key="6">
    <source>
        <dbReference type="EMBL" id="KAG5591168.1"/>
    </source>
</evidence>
<dbReference type="OrthoDB" id="5835829at2759"/>
<comment type="caution">
    <text evidence="6">The sequence shown here is derived from an EMBL/GenBank/DDBJ whole genome shotgun (WGS) entry which is preliminary data.</text>
</comment>
<dbReference type="FunFam" id="3.40.50.2000:FF:000019">
    <property type="entry name" value="Glycosyltransferase"/>
    <property type="match status" value="1"/>
</dbReference>
<gene>
    <name evidence="6" type="ORF">H5410_041682</name>
</gene>
<dbReference type="PANTHER" id="PTHR11926:SF1311">
    <property type="entry name" value="UDP-GLYCOSYLTRANSFERASE 74F2"/>
    <property type="match status" value="1"/>
</dbReference>
<dbReference type="PROSITE" id="PS00375">
    <property type="entry name" value="UDPGT"/>
    <property type="match status" value="1"/>
</dbReference>
<evidence type="ECO:0000313" key="7">
    <source>
        <dbReference type="Proteomes" id="UP000824120"/>
    </source>
</evidence>
<dbReference type="PANTHER" id="PTHR11926">
    <property type="entry name" value="GLUCOSYL/GLUCURONOSYL TRANSFERASES"/>
    <property type="match status" value="1"/>
</dbReference>
<organism evidence="6 7">
    <name type="scientific">Solanum commersonii</name>
    <name type="common">Commerson's wild potato</name>
    <name type="synonym">Commerson's nightshade</name>
    <dbReference type="NCBI Taxonomy" id="4109"/>
    <lineage>
        <taxon>Eukaryota</taxon>
        <taxon>Viridiplantae</taxon>
        <taxon>Streptophyta</taxon>
        <taxon>Embryophyta</taxon>
        <taxon>Tracheophyta</taxon>
        <taxon>Spermatophyta</taxon>
        <taxon>Magnoliopsida</taxon>
        <taxon>eudicotyledons</taxon>
        <taxon>Gunneridae</taxon>
        <taxon>Pentapetalae</taxon>
        <taxon>asterids</taxon>
        <taxon>lamiids</taxon>
        <taxon>Solanales</taxon>
        <taxon>Solanaceae</taxon>
        <taxon>Solanoideae</taxon>
        <taxon>Solaneae</taxon>
        <taxon>Solanum</taxon>
    </lineage>
</organism>
<keyword evidence="2 4" id="KW-0328">Glycosyltransferase</keyword>
<dbReference type="FunFam" id="3.40.50.2000:FF:000057">
    <property type="entry name" value="Glycosyltransferase"/>
    <property type="match status" value="1"/>
</dbReference>
<proteinExistence type="inferred from homology"/>
<reference evidence="6 7" key="1">
    <citation type="submission" date="2020-09" db="EMBL/GenBank/DDBJ databases">
        <title>De no assembly of potato wild relative species, Solanum commersonii.</title>
        <authorList>
            <person name="Cho K."/>
        </authorList>
    </citation>
    <scope>NUCLEOTIDE SEQUENCE [LARGE SCALE GENOMIC DNA]</scope>
    <source>
        <strain evidence="6">LZ3.2</strain>
        <tissue evidence="6">Leaf</tissue>
    </source>
</reference>
<dbReference type="AlphaFoldDB" id="A0A9J5XVF5"/>
<evidence type="ECO:0000256" key="1">
    <source>
        <dbReference type="ARBA" id="ARBA00009995"/>
    </source>
</evidence>
<evidence type="ECO:0000256" key="3">
    <source>
        <dbReference type="ARBA" id="ARBA00022679"/>
    </source>
</evidence>
<evidence type="ECO:0000256" key="4">
    <source>
        <dbReference type="RuleBase" id="RU003718"/>
    </source>
</evidence>
<accession>A0A9J5XVF5</accession>
<keyword evidence="7" id="KW-1185">Reference proteome</keyword>
<dbReference type="InterPro" id="IPR035595">
    <property type="entry name" value="UDP_glycos_trans_CS"/>
</dbReference>
<dbReference type="Pfam" id="PF00201">
    <property type="entry name" value="UDPGT"/>
    <property type="match status" value="1"/>
</dbReference>
<evidence type="ECO:0000256" key="2">
    <source>
        <dbReference type="ARBA" id="ARBA00022676"/>
    </source>
</evidence>
<dbReference type="Proteomes" id="UP000824120">
    <property type="component" value="Chromosome 8"/>
</dbReference>
<comment type="similarity">
    <text evidence="1 4">Belongs to the UDP-glycosyltransferase family.</text>
</comment>
<dbReference type="GO" id="GO:0080044">
    <property type="term" value="F:quercetin 7-O-glucosyltransferase activity"/>
    <property type="evidence" value="ECO:0007669"/>
    <property type="project" value="TreeGrafter"/>
</dbReference>